<proteinExistence type="predicted"/>
<organism evidence="2 3">
    <name type="scientific">Plakobranchus ocellatus</name>
    <dbReference type="NCBI Taxonomy" id="259542"/>
    <lineage>
        <taxon>Eukaryota</taxon>
        <taxon>Metazoa</taxon>
        <taxon>Spiralia</taxon>
        <taxon>Lophotrochozoa</taxon>
        <taxon>Mollusca</taxon>
        <taxon>Gastropoda</taxon>
        <taxon>Heterobranchia</taxon>
        <taxon>Euthyneura</taxon>
        <taxon>Panpulmonata</taxon>
        <taxon>Sacoglossa</taxon>
        <taxon>Placobranchoidea</taxon>
        <taxon>Plakobranchidae</taxon>
        <taxon>Plakobranchus</taxon>
    </lineage>
</organism>
<feature type="region of interest" description="Disordered" evidence="1">
    <location>
        <begin position="1"/>
        <end position="33"/>
    </location>
</feature>
<feature type="compositionally biased region" description="Basic and acidic residues" evidence="1">
    <location>
        <begin position="7"/>
        <end position="33"/>
    </location>
</feature>
<sequence length="198" mass="22487">MDGDIGEGERNRAHETGEEGEKEKSEETDRNKYKFQVEHEAWQKKNMAEDRVRKSRGITIEREEAVPSREEALAAKEREEQQAADQKHREELEAANQILHQEIEKLEAALHKAESIEQQLSEKTRECEALTSKLTSALQQKAGLEKQVITAQAKEASLKAEVNELKVKVQETAKVSLHVKKECAYTCSKISNGLHVSR</sequence>
<accession>A0AAV3Y440</accession>
<dbReference type="EMBL" id="BLXT01000427">
    <property type="protein sequence ID" value="GFN76851.1"/>
    <property type="molecule type" value="Genomic_DNA"/>
</dbReference>
<reference evidence="2 3" key="1">
    <citation type="journal article" date="2021" name="Elife">
        <title>Chloroplast acquisition without the gene transfer in kleptoplastic sea slugs, Plakobranchus ocellatus.</title>
        <authorList>
            <person name="Maeda T."/>
            <person name="Takahashi S."/>
            <person name="Yoshida T."/>
            <person name="Shimamura S."/>
            <person name="Takaki Y."/>
            <person name="Nagai Y."/>
            <person name="Toyoda A."/>
            <person name="Suzuki Y."/>
            <person name="Arimoto A."/>
            <person name="Ishii H."/>
            <person name="Satoh N."/>
            <person name="Nishiyama T."/>
            <person name="Hasebe M."/>
            <person name="Maruyama T."/>
            <person name="Minagawa J."/>
            <person name="Obokata J."/>
            <person name="Shigenobu S."/>
        </authorList>
    </citation>
    <scope>NUCLEOTIDE SEQUENCE [LARGE SCALE GENOMIC DNA]</scope>
</reference>
<feature type="region of interest" description="Disordered" evidence="1">
    <location>
        <begin position="46"/>
        <end position="89"/>
    </location>
</feature>
<comment type="caution">
    <text evidence="2">The sequence shown here is derived from an EMBL/GenBank/DDBJ whole genome shotgun (WGS) entry which is preliminary data.</text>
</comment>
<evidence type="ECO:0000313" key="2">
    <source>
        <dbReference type="EMBL" id="GFN76851.1"/>
    </source>
</evidence>
<evidence type="ECO:0000313" key="3">
    <source>
        <dbReference type="Proteomes" id="UP000735302"/>
    </source>
</evidence>
<protein>
    <submittedName>
        <fullName evidence="2">Uncharacterized protein</fullName>
    </submittedName>
</protein>
<keyword evidence="3" id="KW-1185">Reference proteome</keyword>
<name>A0AAV3Y440_9GAST</name>
<dbReference type="AlphaFoldDB" id="A0AAV3Y440"/>
<evidence type="ECO:0000256" key="1">
    <source>
        <dbReference type="SAM" id="MobiDB-lite"/>
    </source>
</evidence>
<gene>
    <name evidence="2" type="ORF">PoB_000335700</name>
</gene>
<feature type="compositionally biased region" description="Basic and acidic residues" evidence="1">
    <location>
        <begin position="59"/>
        <end position="89"/>
    </location>
</feature>
<dbReference type="Proteomes" id="UP000735302">
    <property type="component" value="Unassembled WGS sequence"/>
</dbReference>